<accession>A0ACB8UJ25</accession>
<organism evidence="1 2">
    <name type="scientific">Irpex rosettiformis</name>
    <dbReference type="NCBI Taxonomy" id="378272"/>
    <lineage>
        <taxon>Eukaryota</taxon>
        <taxon>Fungi</taxon>
        <taxon>Dikarya</taxon>
        <taxon>Basidiomycota</taxon>
        <taxon>Agaricomycotina</taxon>
        <taxon>Agaricomycetes</taxon>
        <taxon>Polyporales</taxon>
        <taxon>Irpicaceae</taxon>
        <taxon>Irpex</taxon>
    </lineage>
</organism>
<sequence length="368" mass="38646">MHSNSNVSLLAGATSCVSGSACTVLNDYYSQCIPGATPSSAPSSSPSSAPSPAPSGALPRLGGVNTAGYDFSVATDGSFTGTGVSPPTSQYTHFTAEGANLYRIPFAWQLMTPTLGGSIDSSFFSRYDQTVQAALNSGPNVFVIVDVHNYARWNGQIIAQGGPTNDQFASLWTQLAQKYGSQERVIFGIMNEPHDIPSISTWVDTVQQTVNAIRQAGATNFLLLPGSSWASAQAFPTEAGPGLVKVTDPLGGTDKLIFDVHKYLDSDNSGTHPDCTTDNVSVLQTLVSFLQENGNRQAILSETGGGNTASCEQLLGNELAFVKSAYPNLAGFAVWAAGAFDDTYVLSVTPDGNTDQPLWTDAVLPNLP</sequence>
<keyword evidence="2" id="KW-1185">Reference proteome</keyword>
<evidence type="ECO:0000313" key="1">
    <source>
        <dbReference type="EMBL" id="KAI0094354.1"/>
    </source>
</evidence>
<dbReference type="EMBL" id="MU274900">
    <property type="protein sequence ID" value="KAI0094354.1"/>
    <property type="molecule type" value="Genomic_DNA"/>
</dbReference>
<protein>
    <submittedName>
        <fullName evidence="1">Endoglucanase</fullName>
    </submittedName>
</protein>
<evidence type="ECO:0000313" key="2">
    <source>
        <dbReference type="Proteomes" id="UP001055072"/>
    </source>
</evidence>
<dbReference type="Proteomes" id="UP001055072">
    <property type="component" value="Unassembled WGS sequence"/>
</dbReference>
<reference evidence="1" key="1">
    <citation type="journal article" date="2021" name="Environ. Microbiol.">
        <title>Gene family expansions and transcriptome signatures uncover fungal adaptations to wood decay.</title>
        <authorList>
            <person name="Hage H."/>
            <person name="Miyauchi S."/>
            <person name="Viragh M."/>
            <person name="Drula E."/>
            <person name="Min B."/>
            <person name="Chaduli D."/>
            <person name="Navarro D."/>
            <person name="Favel A."/>
            <person name="Norest M."/>
            <person name="Lesage-Meessen L."/>
            <person name="Balint B."/>
            <person name="Merenyi Z."/>
            <person name="de Eugenio L."/>
            <person name="Morin E."/>
            <person name="Martinez A.T."/>
            <person name="Baldrian P."/>
            <person name="Stursova M."/>
            <person name="Martinez M.J."/>
            <person name="Novotny C."/>
            <person name="Magnuson J.K."/>
            <person name="Spatafora J.W."/>
            <person name="Maurice S."/>
            <person name="Pangilinan J."/>
            <person name="Andreopoulos W."/>
            <person name="LaButti K."/>
            <person name="Hundley H."/>
            <person name="Na H."/>
            <person name="Kuo A."/>
            <person name="Barry K."/>
            <person name="Lipzen A."/>
            <person name="Henrissat B."/>
            <person name="Riley R."/>
            <person name="Ahrendt S."/>
            <person name="Nagy L.G."/>
            <person name="Grigoriev I.V."/>
            <person name="Martin F."/>
            <person name="Rosso M.N."/>
        </authorList>
    </citation>
    <scope>NUCLEOTIDE SEQUENCE</scope>
    <source>
        <strain evidence="1">CBS 384.51</strain>
    </source>
</reference>
<comment type="caution">
    <text evidence="1">The sequence shown here is derived from an EMBL/GenBank/DDBJ whole genome shotgun (WGS) entry which is preliminary data.</text>
</comment>
<gene>
    <name evidence="1" type="ORF">BDY19DRAFT_15256</name>
</gene>
<name>A0ACB8UJ25_9APHY</name>
<proteinExistence type="predicted"/>